<dbReference type="SUPFAM" id="SSF109854">
    <property type="entry name" value="DinB/YfiT-like putative metalloenzymes"/>
    <property type="match status" value="1"/>
</dbReference>
<dbReference type="InterPro" id="IPR034660">
    <property type="entry name" value="DinB/YfiT-like"/>
</dbReference>
<evidence type="ECO:0008006" key="3">
    <source>
        <dbReference type="Google" id="ProtNLM"/>
    </source>
</evidence>
<proteinExistence type="predicted"/>
<evidence type="ECO:0000313" key="2">
    <source>
        <dbReference type="Proteomes" id="UP000597444"/>
    </source>
</evidence>
<evidence type="ECO:0000313" key="1">
    <source>
        <dbReference type="EMBL" id="GHO97794.1"/>
    </source>
</evidence>
<keyword evidence="2" id="KW-1185">Reference proteome</keyword>
<dbReference type="RefSeq" id="WP_220208576.1">
    <property type="nucleotide sequence ID" value="NZ_BNJK01000002.1"/>
</dbReference>
<sequence length="151" mass="17015">MTKEQLLQQFADAYEQLIATASRAAQAGVTRQADRWGPREIVAHMAGWEIMANVRIPSIVAGMPPAEFADETQQTVMDNAINAAFVTLIGEQPLDTLSALLRQAYQRTLELLKPLDDAHFQPGEYVYERTQGVVEHCQEHMEMLDIPRSYQ</sequence>
<name>A0A8J3N497_9CHLR</name>
<gene>
    <name evidence="1" type="ORF">KSF_078420</name>
</gene>
<comment type="caution">
    <text evidence="1">The sequence shown here is derived from an EMBL/GenBank/DDBJ whole genome shotgun (WGS) entry which is preliminary data.</text>
</comment>
<dbReference type="EMBL" id="BNJK01000002">
    <property type="protein sequence ID" value="GHO97794.1"/>
    <property type="molecule type" value="Genomic_DNA"/>
</dbReference>
<accession>A0A8J3N497</accession>
<reference evidence="1" key="1">
    <citation type="submission" date="2020-10" db="EMBL/GenBank/DDBJ databases">
        <title>Taxonomic study of unclassified bacteria belonging to the class Ktedonobacteria.</title>
        <authorList>
            <person name="Yabe S."/>
            <person name="Wang C.M."/>
            <person name="Zheng Y."/>
            <person name="Sakai Y."/>
            <person name="Cavaletti L."/>
            <person name="Monciardini P."/>
            <person name="Donadio S."/>
        </authorList>
    </citation>
    <scope>NUCLEOTIDE SEQUENCE</scope>
    <source>
        <strain evidence="1">ID150040</strain>
    </source>
</reference>
<dbReference type="Gene3D" id="1.20.120.450">
    <property type="entry name" value="dinb family like domain"/>
    <property type="match status" value="1"/>
</dbReference>
<organism evidence="1 2">
    <name type="scientific">Reticulibacter mediterranei</name>
    <dbReference type="NCBI Taxonomy" id="2778369"/>
    <lineage>
        <taxon>Bacteria</taxon>
        <taxon>Bacillati</taxon>
        <taxon>Chloroflexota</taxon>
        <taxon>Ktedonobacteria</taxon>
        <taxon>Ktedonobacterales</taxon>
        <taxon>Reticulibacteraceae</taxon>
        <taxon>Reticulibacter</taxon>
    </lineage>
</organism>
<dbReference type="AlphaFoldDB" id="A0A8J3N497"/>
<protein>
    <recommendedName>
        <fullName evidence="3">DinB-like domain-containing protein</fullName>
    </recommendedName>
</protein>
<dbReference type="Proteomes" id="UP000597444">
    <property type="component" value="Unassembled WGS sequence"/>
</dbReference>